<keyword evidence="1" id="KW-0812">Transmembrane</keyword>
<sequence length="102" mass="11121">MILFFALVALALAIAGATAFVIFWPLALVHIRDRHPQLGPELGPFAFLNPKALVWLLAARYRALGDRNLNGLATPSRVSLLTIIAGLLMSGALWLLSNFIAW</sequence>
<name>A0ABV6RQN9_9GAMM</name>
<gene>
    <name evidence="2" type="ORF">ACFFGH_15765</name>
</gene>
<keyword evidence="3" id="KW-1185">Reference proteome</keyword>
<dbReference type="EMBL" id="JBHLTG010000003">
    <property type="protein sequence ID" value="MFC0679292.1"/>
    <property type="molecule type" value="Genomic_DNA"/>
</dbReference>
<feature type="transmembrane region" description="Helical" evidence="1">
    <location>
        <begin position="80"/>
        <end position="101"/>
    </location>
</feature>
<keyword evidence="1" id="KW-0472">Membrane</keyword>
<organism evidence="2 3">
    <name type="scientific">Lysobacter korlensis</name>
    <dbReference type="NCBI Taxonomy" id="553636"/>
    <lineage>
        <taxon>Bacteria</taxon>
        <taxon>Pseudomonadati</taxon>
        <taxon>Pseudomonadota</taxon>
        <taxon>Gammaproteobacteria</taxon>
        <taxon>Lysobacterales</taxon>
        <taxon>Lysobacteraceae</taxon>
        <taxon>Lysobacter</taxon>
    </lineage>
</organism>
<dbReference type="RefSeq" id="WP_386669896.1">
    <property type="nucleotide sequence ID" value="NZ_JBHLTG010000003.1"/>
</dbReference>
<evidence type="ECO:0000313" key="2">
    <source>
        <dbReference type="EMBL" id="MFC0679292.1"/>
    </source>
</evidence>
<reference evidence="2 3" key="1">
    <citation type="submission" date="2024-09" db="EMBL/GenBank/DDBJ databases">
        <authorList>
            <person name="Sun Q."/>
            <person name="Mori K."/>
        </authorList>
    </citation>
    <scope>NUCLEOTIDE SEQUENCE [LARGE SCALE GENOMIC DNA]</scope>
    <source>
        <strain evidence="2 3">KCTC 23076</strain>
    </source>
</reference>
<proteinExistence type="predicted"/>
<dbReference type="Proteomes" id="UP001589896">
    <property type="component" value="Unassembled WGS sequence"/>
</dbReference>
<evidence type="ECO:0000256" key="1">
    <source>
        <dbReference type="SAM" id="Phobius"/>
    </source>
</evidence>
<keyword evidence="1" id="KW-1133">Transmembrane helix</keyword>
<accession>A0ABV6RQN9</accession>
<comment type="caution">
    <text evidence="2">The sequence shown here is derived from an EMBL/GenBank/DDBJ whole genome shotgun (WGS) entry which is preliminary data.</text>
</comment>
<protein>
    <submittedName>
        <fullName evidence="2">Uncharacterized protein</fullName>
    </submittedName>
</protein>
<evidence type="ECO:0000313" key="3">
    <source>
        <dbReference type="Proteomes" id="UP001589896"/>
    </source>
</evidence>